<organism evidence="1 2">
    <name type="scientific">Pedosphaera parvula (strain Ellin514)</name>
    <dbReference type="NCBI Taxonomy" id="320771"/>
    <lineage>
        <taxon>Bacteria</taxon>
        <taxon>Pseudomonadati</taxon>
        <taxon>Verrucomicrobiota</taxon>
        <taxon>Pedosphaerae</taxon>
        <taxon>Pedosphaerales</taxon>
        <taxon>Pedosphaeraceae</taxon>
        <taxon>Pedosphaera</taxon>
    </lineage>
</organism>
<comment type="caution">
    <text evidence="1">The sequence shown here is derived from an EMBL/GenBank/DDBJ whole genome shotgun (WGS) entry which is preliminary data.</text>
</comment>
<dbReference type="Proteomes" id="UP000003688">
    <property type="component" value="Unassembled WGS sequence"/>
</dbReference>
<sequence length="232" mass="26346" precursor="true">MAHLKIRILVACLLLGMATGLVMQHQSLRKLQNEVSKLSRDHQFVNEVVMENKRLSNLLAQAHSTQVTSNGWFRELLRLRGEVTSLRNQREQTSFVDRQSNSHPLSTLEHFSQAPVAKESFAFAGYGSPESAFQTALWAMSNGDTNAILASLTPDERVKKEKEWTGLSEAEVLTRTTNDLSEIRGYRIIGREVISDDEVELKVDFDADLTKMKMRVKRVDGEWKFVGQPEKQ</sequence>
<evidence type="ECO:0000313" key="2">
    <source>
        <dbReference type="Proteomes" id="UP000003688"/>
    </source>
</evidence>
<protein>
    <recommendedName>
        <fullName evidence="3">DUF4878 domain-containing protein</fullName>
    </recommendedName>
</protein>
<name>B9XRI1_PEDPL</name>
<evidence type="ECO:0000313" key="1">
    <source>
        <dbReference type="EMBL" id="EEF57552.1"/>
    </source>
</evidence>
<accession>B9XRI1</accession>
<proteinExistence type="predicted"/>
<keyword evidence="2" id="KW-1185">Reference proteome</keyword>
<dbReference type="STRING" id="320771.Cflav_PD0602"/>
<dbReference type="EMBL" id="ABOX02000064">
    <property type="protein sequence ID" value="EEF57552.1"/>
    <property type="molecule type" value="Genomic_DNA"/>
</dbReference>
<gene>
    <name evidence="1" type="ORF">Cflav_PD0602</name>
</gene>
<evidence type="ECO:0008006" key="3">
    <source>
        <dbReference type="Google" id="ProtNLM"/>
    </source>
</evidence>
<dbReference type="AlphaFoldDB" id="B9XRI1"/>
<dbReference type="RefSeq" id="WP_007418414.1">
    <property type="nucleotide sequence ID" value="NZ_ABOX02000064.1"/>
</dbReference>
<reference evidence="1 2" key="1">
    <citation type="journal article" date="2011" name="J. Bacteriol.">
        <title>Genome sequence of 'Pedosphaera parvula' Ellin514, an aerobic Verrucomicrobial isolate from pasture soil.</title>
        <authorList>
            <person name="Kant R."/>
            <person name="van Passel M.W."/>
            <person name="Sangwan P."/>
            <person name="Palva A."/>
            <person name="Lucas S."/>
            <person name="Copeland A."/>
            <person name="Lapidus A."/>
            <person name="Glavina Del Rio T."/>
            <person name="Dalin E."/>
            <person name="Tice H."/>
            <person name="Bruce D."/>
            <person name="Goodwin L."/>
            <person name="Pitluck S."/>
            <person name="Chertkov O."/>
            <person name="Larimer F.W."/>
            <person name="Land M.L."/>
            <person name="Hauser L."/>
            <person name="Brettin T.S."/>
            <person name="Detter J.C."/>
            <person name="Han S."/>
            <person name="de Vos W.M."/>
            <person name="Janssen P.H."/>
            <person name="Smidt H."/>
        </authorList>
    </citation>
    <scope>NUCLEOTIDE SEQUENCE [LARGE SCALE GENOMIC DNA]</scope>
    <source>
        <strain evidence="1 2">Ellin514</strain>
    </source>
</reference>